<evidence type="ECO:0000313" key="2">
    <source>
        <dbReference type="EMBL" id="RYU94015.1"/>
    </source>
</evidence>
<keyword evidence="3" id="KW-1185">Reference proteome</keyword>
<dbReference type="Pfam" id="PF06170">
    <property type="entry name" value="DUF983"/>
    <property type="match status" value="1"/>
</dbReference>
<dbReference type="InterPro" id="IPR009325">
    <property type="entry name" value="DUF983"/>
</dbReference>
<evidence type="ECO:0000256" key="1">
    <source>
        <dbReference type="SAM" id="Phobius"/>
    </source>
</evidence>
<keyword evidence="1" id="KW-0812">Transmembrane</keyword>
<reference evidence="2 3" key="1">
    <citation type="submission" date="2019-02" db="EMBL/GenBank/DDBJ databases">
        <title>Bacterial novel species Emticicia sp. 17J42-9 isolated from soil.</title>
        <authorList>
            <person name="Jung H.-Y."/>
        </authorList>
    </citation>
    <scope>NUCLEOTIDE SEQUENCE [LARGE SCALE GENOMIC DNA]</scope>
    <source>
        <strain evidence="2 3">17J42-9</strain>
    </source>
</reference>
<accession>A0A4Q5LWP5</accession>
<feature type="transmembrane region" description="Helical" evidence="1">
    <location>
        <begin position="84"/>
        <end position="104"/>
    </location>
</feature>
<name>A0A4Q5LWP5_9BACT</name>
<sequence>MNKVEAAVQMKCPRCHEGEIFETKNPYNLGKMTAMYKHCPKCGLRYERESGFFYGAMYVSYIFNIGLFVIATVAYYLFFEERVYWLWYILGYVALTFLLFPLLYRLSRSIWLQVFIDYDPDKATS</sequence>
<dbReference type="OrthoDB" id="9790326at2"/>
<dbReference type="EMBL" id="SEWF01000033">
    <property type="protein sequence ID" value="RYU94015.1"/>
    <property type="molecule type" value="Genomic_DNA"/>
</dbReference>
<gene>
    <name evidence="2" type="ORF">EWM59_19250</name>
</gene>
<keyword evidence="1" id="KW-1133">Transmembrane helix</keyword>
<protein>
    <submittedName>
        <fullName evidence="2">DUF983 domain-containing protein</fullName>
    </submittedName>
</protein>
<dbReference type="RefSeq" id="WP_130022886.1">
    <property type="nucleotide sequence ID" value="NZ_SEWF01000033.1"/>
</dbReference>
<feature type="transmembrane region" description="Helical" evidence="1">
    <location>
        <begin position="51"/>
        <end position="78"/>
    </location>
</feature>
<comment type="caution">
    <text evidence="2">The sequence shown here is derived from an EMBL/GenBank/DDBJ whole genome shotgun (WGS) entry which is preliminary data.</text>
</comment>
<proteinExistence type="predicted"/>
<keyword evidence="1" id="KW-0472">Membrane</keyword>
<dbReference type="AlphaFoldDB" id="A0A4Q5LWP5"/>
<evidence type="ECO:0000313" key="3">
    <source>
        <dbReference type="Proteomes" id="UP000293162"/>
    </source>
</evidence>
<dbReference type="Proteomes" id="UP000293162">
    <property type="component" value="Unassembled WGS sequence"/>
</dbReference>
<organism evidence="2 3">
    <name type="scientific">Emticicia agri</name>
    <dbReference type="NCBI Taxonomy" id="2492393"/>
    <lineage>
        <taxon>Bacteria</taxon>
        <taxon>Pseudomonadati</taxon>
        <taxon>Bacteroidota</taxon>
        <taxon>Cytophagia</taxon>
        <taxon>Cytophagales</taxon>
        <taxon>Leadbetterellaceae</taxon>
        <taxon>Emticicia</taxon>
    </lineage>
</organism>